<name>A0ABY8TR53_TETOB</name>
<feature type="transmembrane region" description="Helical" evidence="2">
    <location>
        <begin position="65"/>
        <end position="93"/>
    </location>
</feature>
<feature type="transmembrane region" description="Helical" evidence="2">
    <location>
        <begin position="105"/>
        <end position="126"/>
    </location>
</feature>
<dbReference type="InterPro" id="IPR038770">
    <property type="entry name" value="Na+/solute_symporter_sf"/>
</dbReference>
<feature type="transmembrane region" description="Helical" evidence="2">
    <location>
        <begin position="353"/>
        <end position="372"/>
    </location>
</feature>
<evidence type="ECO:0000313" key="3">
    <source>
        <dbReference type="EMBL" id="WIA10261.1"/>
    </source>
</evidence>
<feature type="region of interest" description="Disordered" evidence="1">
    <location>
        <begin position="396"/>
        <end position="417"/>
    </location>
</feature>
<evidence type="ECO:0000256" key="1">
    <source>
        <dbReference type="SAM" id="MobiDB-lite"/>
    </source>
</evidence>
<dbReference type="Pfam" id="PF13593">
    <property type="entry name" value="SBF_like"/>
    <property type="match status" value="1"/>
</dbReference>
<accession>A0ABY8TR53</accession>
<reference evidence="3 4" key="1">
    <citation type="submission" date="2023-05" db="EMBL/GenBank/DDBJ databases">
        <title>A 100% complete, gapless, phased diploid assembly of the Scenedesmus obliquus UTEX 3031 genome.</title>
        <authorList>
            <person name="Biondi T.C."/>
            <person name="Hanschen E.R."/>
            <person name="Kwon T."/>
            <person name="Eng W."/>
            <person name="Kruse C.P.S."/>
            <person name="Koehler S.I."/>
            <person name="Kunde Y."/>
            <person name="Gleasner C.D."/>
            <person name="You Mak K.T."/>
            <person name="Polle J."/>
            <person name="Hovde B.T."/>
            <person name="Starkenburg S.R."/>
        </authorList>
    </citation>
    <scope>NUCLEOTIDE SEQUENCE [LARGE SCALE GENOMIC DNA]</scope>
    <source>
        <strain evidence="3 4">DOE0152z</strain>
    </source>
</reference>
<evidence type="ECO:0000313" key="4">
    <source>
        <dbReference type="Proteomes" id="UP001244341"/>
    </source>
</evidence>
<feature type="transmembrane region" description="Helical" evidence="2">
    <location>
        <begin position="326"/>
        <end position="347"/>
    </location>
</feature>
<dbReference type="Proteomes" id="UP001244341">
    <property type="component" value="Chromosome 2b"/>
</dbReference>
<feature type="transmembrane region" description="Helical" evidence="2">
    <location>
        <begin position="291"/>
        <end position="319"/>
    </location>
</feature>
<dbReference type="InterPro" id="IPR016833">
    <property type="entry name" value="Put_Na-Bile_cotransptr"/>
</dbReference>
<dbReference type="PANTHER" id="PTHR18640">
    <property type="entry name" value="SOLUTE CARRIER FAMILY 10 MEMBER 7"/>
    <property type="match status" value="1"/>
</dbReference>
<feature type="transmembrane region" description="Helical" evidence="2">
    <location>
        <begin position="220"/>
        <end position="241"/>
    </location>
</feature>
<evidence type="ECO:0000256" key="2">
    <source>
        <dbReference type="SAM" id="Phobius"/>
    </source>
</evidence>
<feature type="transmembrane region" description="Helical" evidence="2">
    <location>
        <begin position="138"/>
        <end position="159"/>
    </location>
</feature>
<feature type="transmembrane region" description="Helical" evidence="2">
    <location>
        <begin position="39"/>
        <end position="59"/>
    </location>
</feature>
<feature type="transmembrane region" description="Helical" evidence="2">
    <location>
        <begin position="262"/>
        <end position="279"/>
    </location>
</feature>
<keyword evidence="2" id="KW-1133">Transmembrane helix</keyword>
<proteinExistence type="predicted"/>
<protein>
    <submittedName>
        <fullName evidence="3">Uncharacterized protein</fullName>
    </submittedName>
</protein>
<dbReference type="EMBL" id="CP126209">
    <property type="protein sequence ID" value="WIA10261.1"/>
    <property type="molecule type" value="Genomic_DNA"/>
</dbReference>
<organism evidence="3 4">
    <name type="scientific">Tetradesmus obliquus</name>
    <name type="common">Green alga</name>
    <name type="synonym">Acutodesmus obliquus</name>
    <dbReference type="NCBI Taxonomy" id="3088"/>
    <lineage>
        <taxon>Eukaryota</taxon>
        <taxon>Viridiplantae</taxon>
        <taxon>Chlorophyta</taxon>
        <taxon>core chlorophytes</taxon>
        <taxon>Chlorophyceae</taxon>
        <taxon>CS clade</taxon>
        <taxon>Sphaeropleales</taxon>
        <taxon>Scenedesmaceae</taxon>
        <taxon>Tetradesmus</taxon>
    </lineage>
</organism>
<sequence>MELDKDTFCQPAAVAASIERDAAPTLWHAFRALSFTRSFYLRNHLLVGFCASSVVALAWPLPGRVLYAPAVAGVHVLPFVAVALVFFISGLTLKTDELRTAFTRRAAAGTLFGLVSILGITPLLGFGLRLLPLQPVELVVGLVVVAVVPTSLGVGIALAAMGKGNVGLAIFLTVASNILGIALVPLWLSGMLNTPGSPIHSSSSSSTNGSAAAGQLQSSIHINVADMFVKLLLSNLAPTLLGKLLRERSAAVRSWVGRSGTLLAVLSSSCLSLISWLSLSSARDPVVRTEFGAMLVVLAISGLQHAAYLAFNAGCVWLLRLQPPEAVSTVLLASMKAPPVAFTVITYMTPDPVLQGLLAVPSIAGGLLSVFIDQPLANYYAAQVTQWQEDHLPPADMTAEVSSSSDADSKSGRGTSV</sequence>
<dbReference type="PANTHER" id="PTHR18640:SF14">
    <property type="entry name" value="SODIUM BILE ACID SYMPORTER FAMILY"/>
    <property type="match status" value="1"/>
</dbReference>
<feature type="transmembrane region" description="Helical" evidence="2">
    <location>
        <begin position="166"/>
        <end position="188"/>
    </location>
</feature>
<dbReference type="Gene3D" id="1.20.1530.20">
    <property type="match status" value="1"/>
</dbReference>
<keyword evidence="2" id="KW-0472">Membrane</keyword>
<keyword evidence="2" id="KW-0812">Transmembrane</keyword>
<keyword evidence="4" id="KW-1185">Reference proteome</keyword>
<gene>
    <name evidence="3" type="ORF">OEZ85_010459</name>
</gene>